<comment type="caution">
    <text evidence="1">The sequence shown here is derived from an EMBL/GenBank/DDBJ whole genome shotgun (WGS) entry which is preliminary data.</text>
</comment>
<accession>A0ACB9PYP4</accession>
<proteinExistence type="predicted"/>
<dbReference type="EMBL" id="CM039427">
    <property type="protein sequence ID" value="KAI4353845.1"/>
    <property type="molecule type" value="Genomic_DNA"/>
</dbReference>
<evidence type="ECO:0000313" key="1">
    <source>
        <dbReference type="EMBL" id="KAI4353845.1"/>
    </source>
</evidence>
<name>A0ACB9PYP4_BAUVA</name>
<keyword evidence="2" id="KW-1185">Reference proteome</keyword>
<gene>
    <name evidence="1" type="ORF">L6164_002768</name>
</gene>
<dbReference type="Proteomes" id="UP000828941">
    <property type="component" value="Chromosome 2"/>
</dbReference>
<protein>
    <submittedName>
        <fullName evidence="1">Uncharacterized protein</fullName>
    </submittedName>
</protein>
<reference evidence="1 2" key="1">
    <citation type="journal article" date="2022" name="DNA Res.">
        <title>Chromosomal-level genome assembly of the orchid tree Bauhinia variegata (Leguminosae; Cercidoideae) supports the allotetraploid origin hypothesis of Bauhinia.</title>
        <authorList>
            <person name="Zhong Y."/>
            <person name="Chen Y."/>
            <person name="Zheng D."/>
            <person name="Pang J."/>
            <person name="Liu Y."/>
            <person name="Luo S."/>
            <person name="Meng S."/>
            <person name="Qian L."/>
            <person name="Wei D."/>
            <person name="Dai S."/>
            <person name="Zhou R."/>
        </authorList>
    </citation>
    <scope>NUCLEOTIDE SEQUENCE [LARGE SCALE GENOMIC DNA]</scope>
    <source>
        <strain evidence="1">BV-YZ2020</strain>
    </source>
</reference>
<sequence>MDGGAFKGAEEWMQIRKQMMDLGHELMIVGGSPKFGVYRTDFGWGKLKKTEAVHVDTPGVISLAKSKDEEGGIEVSLALPRVQTNNFNVILKQY</sequence>
<organism evidence="1 2">
    <name type="scientific">Bauhinia variegata</name>
    <name type="common">Purple orchid tree</name>
    <name type="synonym">Phanera variegata</name>
    <dbReference type="NCBI Taxonomy" id="167791"/>
    <lineage>
        <taxon>Eukaryota</taxon>
        <taxon>Viridiplantae</taxon>
        <taxon>Streptophyta</taxon>
        <taxon>Embryophyta</taxon>
        <taxon>Tracheophyta</taxon>
        <taxon>Spermatophyta</taxon>
        <taxon>Magnoliopsida</taxon>
        <taxon>eudicotyledons</taxon>
        <taxon>Gunneridae</taxon>
        <taxon>Pentapetalae</taxon>
        <taxon>rosids</taxon>
        <taxon>fabids</taxon>
        <taxon>Fabales</taxon>
        <taxon>Fabaceae</taxon>
        <taxon>Cercidoideae</taxon>
        <taxon>Cercideae</taxon>
        <taxon>Bauhiniinae</taxon>
        <taxon>Bauhinia</taxon>
    </lineage>
</organism>
<evidence type="ECO:0000313" key="2">
    <source>
        <dbReference type="Proteomes" id="UP000828941"/>
    </source>
</evidence>